<sequence>MNTVTRVLAPVRGTLAAAVALQALGSVAGVAPFVAVAEIGRALLAPEPVASDRIWLLVGLGAGAAVLALIATTLATTLTHLADNRLQLLLRRRIAGHLARVSPGWFSARSSGHVSKALQDDVHSLHYLVGHTLLDVTAVLVTPLAALVYLAAVDWRLALLALVPLVAGALLFRKAMSGAGPLMAEYGRAQTEINAGIVEFVDGIAVVKTFGRGRSAHRRFVAACDAFHDFFASWQRRTTSVTTASQLVVTPSLVLLLLLGAGTVLVVAGWTPATALIPFALLGPAIVAPMGAVGPRIQALRGGTAAAASIEALLAEPVQPQPAVGGEPEGTTVTLHDVAFRYPGTESDALAGVDLELRPGTVTALVGPSGAGKTTLATLVPRFHDVTGGAIRIGGVDVRELDARTLYRSVGFVFQDTTLLRTSVADNIALGRPGAAREEIVDAARAARIHERILALGRGYDAVVGEDAEFSGGERQRLSIARALLADTPVLVLDEATAFADPESEAAICDALSELAVGRTLLVVAHRLHTVAGADEIVVLESGRVTEQGRHDELLALGGRYARMWAAQDGTVLAGQGVPR</sequence>
<comment type="caution">
    <text evidence="14">The sequence shown here is derived from an EMBL/GenBank/DDBJ whole genome shotgun (WGS) entry which is preliminary data.</text>
</comment>
<evidence type="ECO:0000256" key="7">
    <source>
        <dbReference type="ARBA" id="ARBA00022840"/>
    </source>
</evidence>
<proteinExistence type="inferred from homology"/>
<reference evidence="14 15" key="1">
    <citation type="submission" date="2019-06" db="EMBL/GenBank/DDBJ databases">
        <title>Sequencing the genomes of 1000 actinobacteria strains.</title>
        <authorList>
            <person name="Klenk H.-P."/>
        </authorList>
    </citation>
    <scope>NUCLEOTIDE SEQUENCE [LARGE SCALE GENOMIC DNA]</scope>
    <source>
        <strain evidence="14 15">DSM 45301</strain>
    </source>
</reference>
<evidence type="ECO:0000256" key="1">
    <source>
        <dbReference type="ARBA" id="ARBA00004429"/>
    </source>
</evidence>
<evidence type="ECO:0000256" key="4">
    <source>
        <dbReference type="ARBA" id="ARBA00022519"/>
    </source>
</evidence>
<dbReference type="Pfam" id="PF00664">
    <property type="entry name" value="ABC_membrane"/>
    <property type="match status" value="1"/>
</dbReference>
<keyword evidence="5 11" id="KW-0812">Transmembrane</keyword>
<dbReference type="Gene3D" id="1.20.1560.10">
    <property type="entry name" value="ABC transporter type 1, transmembrane domain"/>
    <property type="match status" value="1"/>
</dbReference>
<dbReference type="InterPro" id="IPR011527">
    <property type="entry name" value="ABC1_TM_dom"/>
</dbReference>
<evidence type="ECO:0000256" key="9">
    <source>
        <dbReference type="ARBA" id="ARBA00023136"/>
    </source>
</evidence>
<evidence type="ECO:0000259" key="13">
    <source>
        <dbReference type="PROSITE" id="PS50929"/>
    </source>
</evidence>
<organism evidence="14 15">
    <name type="scientific">Pseudonocardia kunmingensis</name>
    <dbReference type="NCBI Taxonomy" id="630975"/>
    <lineage>
        <taxon>Bacteria</taxon>
        <taxon>Bacillati</taxon>
        <taxon>Actinomycetota</taxon>
        <taxon>Actinomycetes</taxon>
        <taxon>Pseudonocardiales</taxon>
        <taxon>Pseudonocardiaceae</taxon>
        <taxon>Pseudonocardia</taxon>
    </lineage>
</organism>
<dbReference type="SMART" id="SM00382">
    <property type="entry name" value="AAA"/>
    <property type="match status" value="1"/>
</dbReference>
<dbReference type="GO" id="GO:0140359">
    <property type="term" value="F:ABC-type transporter activity"/>
    <property type="evidence" value="ECO:0007669"/>
    <property type="project" value="InterPro"/>
</dbReference>
<keyword evidence="9 11" id="KW-0472">Membrane</keyword>
<keyword evidence="4" id="KW-0997">Cell inner membrane</keyword>
<dbReference type="FunFam" id="3.40.50.300:FF:000221">
    <property type="entry name" value="Multidrug ABC transporter ATP-binding protein"/>
    <property type="match status" value="1"/>
</dbReference>
<dbReference type="OrthoDB" id="9806127at2"/>
<evidence type="ECO:0000256" key="5">
    <source>
        <dbReference type="ARBA" id="ARBA00022692"/>
    </source>
</evidence>
<dbReference type="PANTHER" id="PTHR24221:SF654">
    <property type="entry name" value="ATP-BINDING CASSETTE SUB-FAMILY B MEMBER 6"/>
    <property type="match status" value="1"/>
</dbReference>
<comment type="similarity">
    <text evidence="10">Belongs to the ABC transporter superfamily. Siderophore-Fe(3+) uptake transporter (SIUT) (TC 3.A.1.21) family.</text>
</comment>
<evidence type="ECO:0000256" key="8">
    <source>
        <dbReference type="ARBA" id="ARBA00022989"/>
    </source>
</evidence>
<evidence type="ECO:0000256" key="2">
    <source>
        <dbReference type="ARBA" id="ARBA00022448"/>
    </source>
</evidence>
<dbReference type="Pfam" id="PF00005">
    <property type="entry name" value="ABC_tran"/>
    <property type="match status" value="1"/>
</dbReference>
<accession>A0A543DJ39</accession>
<keyword evidence="6" id="KW-0547">Nucleotide-binding</keyword>
<dbReference type="PROSITE" id="PS50929">
    <property type="entry name" value="ABC_TM1F"/>
    <property type="match status" value="1"/>
</dbReference>
<name>A0A543DJ39_9PSEU</name>
<evidence type="ECO:0000313" key="14">
    <source>
        <dbReference type="EMBL" id="TQM09342.1"/>
    </source>
</evidence>
<keyword evidence="2" id="KW-0813">Transport</keyword>
<feature type="domain" description="ABC transmembrane type-1" evidence="13">
    <location>
        <begin position="16"/>
        <end position="302"/>
    </location>
</feature>
<dbReference type="RefSeq" id="WP_142057463.1">
    <property type="nucleotide sequence ID" value="NZ_VFPA01000003.1"/>
</dbReference>
<dbReference type="Gene3D" id="3.40.50.300">
    <property type="entry name" value="P-loop containing nucleotide triphosphate hydrolases"/>
    <property type="match status" value="1"/>
</dbReference>
<keyword evidence="15" id="KW-1185">Reference proteome</keyword>
<dbReference type="SUPFAM" id="SSF52540">
    <property type="entry name" value="P-loop containing nucleoside triphosphate hydrolases"/>
    <property type="match status" value="1"/>
</dbReference>
<protein>
    <submittedName>
        <fullName evidence="14">ATP-binding cassette subfamily B protein</fullName>
    </submittedName>
</protein>
<dbReference type="Proteomes" id="UP000315677">
    <property type="component" value="Unassembled WGS sequence"/>
</dbReference>
<dbReference type="SUPFAM" id="SSF90123">
    <property type="entry name" value="ABC transporter transmembrane region"/>
    <property type="match status" value="1"/>
</dbReference>
<evidence type="ECO:0000259" key="12">
    <source>
        <dbReference type="PROSITE" id="PS50893"/>
    </source>
</evidence>
<dbReference type="InterPro" id="IPR027417">
    <property type="entry name" value="P-loop_NTPase"/>
</dbReference>
<feature type="transmembrane region" description="Helical" evidence="11">
    <location>
        <begin position="247"/>
        <end position="270"/>
    </location>
</feature>
<feature type="domain" description="ABC transporter" evidence="12">
    <location>
        <begin position="333"/>
        <end position="567"/>
    </location>
</feature>
<evidence type="ECO:0000256" key="11">
    <source>
        <dbReference type="SAM" id="Phobius"/>
    </source>
</evidence>
<evidence type="ECO:0000313" key="15">
    <source>
        <dbReference type="Proteomes" id="UP000315677"/>
    </source>
</evidence>
<dbReference type="PROSITE" id="PS50893">
    <property type="entry name" value="ABC_TRANSPORTER_2"/>
    <property type="match status" value="1"/>
</dbReference>
<feature type="transmembrane region" description="Helical" evidence="11">
    <location>
        <begin position="125"/>
        <end position="149"/>
    </location>
</feature>
<evidence type="ECO:0000256" key="6">
    <source>
        <dbReference type="ARBA" id="ARBA00022741"/>
    </source>
</evidence>
<feature type="transmembrane region" description="Helical" evidence="11">
    <location>
        <begin position="155"/>
        <end position="172"/>
    </location>
</feature>
<dbReference type="InterPro" id="IPR039421">
    <property type="entry name" value="Type_1_exporter"/>
</dbReference>
<dbReference type="GO" id="GO:0005886">
    <property type="term" value="C:plasma membrane"/>
    <property type="evidence" value="ECO:0007669"/>
    <property type="project" value="UniProtKB-SubCell"/>
</dbReference>
<dbReference type="PROSITE" id="PS00211">
    <property type="entry name" value="ABC_TRANSPORTER_1"/>
    <property type="match status" value="1"/>
</dbReference>
<keyword evidence="7 14" id="KW-0067">ATP-binding</keyword>
<keyword evidence="8 11" id="KW-1133">Transmembrane helix</keyword>
<dbReference type="InterPro" id="IPR017871">
    <property type="entry name" value="ABC_transporter-like_CS"/>
</dbReference>
<evidence type="ECO:0000256" key="10">
    <source>
        <dbReference type="ARBA" id="ARBA00023455"/>
    </source>
</evidence>
<evidence type="ECO:0000256" key="3">
    <source>
        <dbReference type="ARBA" id="ARBA00022475"/>
    </source>
</evidence>
<dbReference type="EMBL" id="VFPA01000003">
    <property type="protein sequence ID" value="TQM09342.1"/>
    <property type="molecule type" value="Genomic_DNA"/>
</dbReference>
<dbReference type="InterPro" id="IPR003593">
    <property type="entry name" value="AAA+_ATPase"/>
</dbReference>
<dbReference type="InterPro" id="IPR036640">
    <property type="entry name" value="ABC1_TM_sf"/>
</dbReference>
<dbReference type="AlphaFoldDB" id="A0A543DJ39"/>
<feature type="transmembrane region" description="Helical" evidence="11">
    <location>
        <begin position="276"/>
        <end position="294"/>
    </location>
</feature>
<feature type="transmembrane region" description="Helical" evidence="11">
    <location>
        <begin position="53"/>
        <end position="82"/>
    </location>
</feature>
<keyword evidence="3" id="KW-1003">Cell membrane</keyword>
<dbReference type="PANTHER" id="PTHR24221">
    <property type="entry name" value="ATP-BINDING CASSETTE SUB-FAMILY B"/>
    <property type="match status" value="1"/>
</dbReference>
<comment type="subcellular location">
    <subcellularLocation>
        <location evidence="1">Cell inner membrane</location>
        <topology evidence="1">Multi-pass membrane protein</topology>
    </subcellularLocation>
</comment>
<dbReference type="InterPro" id="IPR003439">
    <property type="entry name" value="ABC_transporter-like_ATP-bd"/>
</dbReference>
<dbReference type="GO" id="GO:0016887">
    <property type="term" value="F:ATP hydrolysis activity"/>
    <property type="evidence" value="ECO:0007669"/>
    <property type="project" value="InterPro"/>
</dbReference>
<dbReference type="GO" id="GO:0034040">
    <property type="term" value="F:ATPase-coupled lipid transmembrane transporter activity"/>
    <property type="evidence" value="ECO:0007669"/>
    <property type="project" value="TreeGrafter"/>
</dbReference>
<gene>
    <name evidence="14" type="ORF">FB558_5096</name>
</gene>
<dbReference type="GO" id="GO:0005524">
    <property type="term" value="F:ATP binding"/>
    <property type="evidence" value="ECO:0007669"/>
    <property type="project" value="UniProtKB-KW"/>
</dbReference>